<name>A0A8S1B4B0_ARCPL</name>
<feature type="signal peptide" evidence="1">
    <location>
        <begin position="1"/>
        <end position="16"/>
    </location>
</feature>
<evidence type="ECO:0000256" key="1">
    <source>
        <dbReference type="SAM" id="SignalP"/>
    </source>
</evidence>
<comment type="caution">
    <text evidence="2">The sequence shown here is derived from an EMBL/GenBank/DDBJ whole genome shotgun (WGS) entry which is preliminary data.</text>
</comment>
<reference evidence="2 3" key="1">
    <citation type="submission" date="2020-04" db="EMBL/GenBank/DDBJ databases">
        <authorList>
            <person name="Wallbank WR R."/>
            <person name="Pardo Diaz C."/>
            <person name="Kozak K."/>
            <person name="Martin S."/>
            <person name="Jiggins C."/>
            <person name="Moest M."/>
            <person name="Warren A I."/>
            <person name="Byers J.R.P. K."/>
            <person name="Montejo-Kovacevich G."/>
            <person name="Yen C E."/>
        </authorList>
    </citation>
    <scope>NUCLEOTIDE SEQUENCE [LARGE SCALE GENOMIC DNA]</scope>
</reference>
<sequence length="187" mass="21414">MITLLFFVSTICVVRGQLVPVIYAAPSAVSHQSRIDIRHSPYISGPLIYNPPKFLYEKHSADEKTRDSIIKSMFTADTILTPVALTFFHNLPLSRALEHPISLDKVQEQNERNYNFLTENRDAVKVSDKEVYGKLKVLTKPVNEETKIVQKSEKQNYIVIEDNNGDEVNTDVPIIDRMEGYTIEKFK</sequence>
<proteinExistence type="predicted"/>
<dbReference type="OrthoDB" id="7395552at2759"/>
<keyword evidence="1" id="KW-0732">Signal</keyword>
<protein>
    <submittedName>
        <fullName evidence="2">Uncharacterized protein</fullName>
    </submittedName>
</protein>
<evidence type="ECO:0000313" key="3">
    <source>
        <dbReference type="Proteomes" id="UP000494106"/>
    </source>
</evidence>
<dbReference type="Proteomes" id="UP000494106">
    <property type="component" value="Unassembled WGS sequence"/>
</dbReference>
<accession>A0A8S1B4B0</accession>
<organism evidence="2 3">
    <name type="scientific">Arctia plantaginis</name>
    <name type="common">Wood tiger moth</name>
    <name type="synonym">Phalaena plantaginis</name>
    <dbReference type="NCBI Taxonomy" id="874455"/>
    <lineage>
        <taxon>Eukaryota</taxon>
        <taxon>Metazoa</taxon>
        <taxon>Ecdysozoa</taxon>
        <taxon>Arthropoda</taxon>
        <taxon>Hexapoda</taxon>
        <taxon>Insecta</taxon>
        <taxon>Pterygota</taxon>
        <taxon>Neoptera</taxon>
        <taxon>Endopterygota</taxon>
        <taxon>Lepidoptera</taxon>
        <taxon>Glossata</taxon>
        <taxon>Ditrysia</taxon>
        <taxon>Noctuoidea</taxon>
        <taxon>Erebidae</taxon>
        <taxon>Arctiinae</taxon>
        <taxon>Arctia</taxon>
    </lineage>
</organism>
<evidence type="ECO:0000313" key="2">
    <source>
        <dbReference type="EMBL" id="CAB3251469.1"/>
    </source>
</evidence>
<keyword evidence="3" id="KW-1185">Reference proteome</keyword>
<gene>
    <name evidence="2" type="ORF">APLA_LOCUS13055</name>
</gene>
<dbReference type="EMBL" id="CADEBC010000550">
    <property type="protein sequence ID" value="CAB3251469.1"/>
    <property type="molecule type" value="Genomic_DNA"/>
</dbReference>
<feature type="chain" id="PRO_5035925036" evidence="1">
    <location>
        <begin position="17"/>
        <end position="187"/>
    </location>
</feature>
<dbReference type="AlphaFoldDB" id="A0A8S1B4B0"/>